<dbReference type="CDD" id="cd11756">
    <property type="entry name" value="GH94N_ChvB_NdvB_1_like"/>
    <property type="match status" value="1"/>
</dbReference>
<dbReference type="SMART" id="SM01068">
    <property type="entry name" value="CBM_X"/>
    <property type="match status" value="2"/>
</dbReference>
<evidence type="ECO:0000259" key="5">
    <source>
        <dbReference type="Pfam" id="PF10091"/>
    </source>
</evidence>
<dbReference type="InterPro" id="IPR037824">
    <property type="entry name" value="GH94N_2_NdvB"/>
</dbReference>
<feature type="transmembrane region" description="Helical" evidence="3">
    <location>
        <begin position="896"/>
        <end position="916"/>
    </location>
</feature>
<dbReference type="Gene3D" id="2.60.420.10">
    <property type="entry name" value="Maltose phosphorylase, domain 3"/>
    <property type="match status" value="1"/>
</dbReference>
<keyword evidence="3" id="KW-0472">Membrane</keyword>
<dbReference type="InterPro" id="IPR019282">
    <property type="entry name" value="Glycoamylase-like_cons_dom"/>
</dbReference>
<evidence type="ECO:0000256" key="2">
    <source>
        <dbReference type="ARBA" id="ARBA00022679"/>
    </source>
</evidence>
<dbReference type="InterPro" id="IPR011013">
    <property type="entry name" value="Gal_mutarotase_sf_dom"/>
</dbReference>
<dbReference type="InterPro" id="IPR012341">
    <property type="entry name" value="6hp_glycosidase-like_sf"/>
</dbReference>
<name>A0A1M6CDK9_9FIRM</name>
<feature type="transmembrane region" description="Helical" evidence="3">
    <location>
        <begin position="385"/>
        <end position="407"/>
    </location>
</feature>
<keyword evidence="3" id="KW-0812">Transmembrane</keyword>
<dbReference type="CDD" id="cd11753">
    <property type="entry name" value="GH94N_ChvB_NdvB_2_like"/>
    <property type="match status" value="1"/>
</dbReference>
<accession>A0A1M6CDK9</accession>
<dbReference type="InterPro" id="IPR037018">
    <property type="entry name" value="GH65_N"/>
</dbReference>
<evidence type="ECO:0000256" key="1">
    <source>
        <dbReference type="ARBA" id="ARBA00022676"/>
    </source>
</evidence>
<dbReference type="STRING" id="1122184.SAMN02745176_00716"/>
<evidence type="ECO:0000256" key="3">
    <source>
        <dbReference type="SAM" id="Phobius"/>
    </source>
</evidence>
<dbReference type="PANTHER" id="PTHR37469:SF2">
    <property type="entry name" value="CELLOBIONIC ACID PHOSPHORYLASE"/>
    <property type="match status" value="1"/>
</dbReference>
<keyword evidence="1" id="KW-0328">Glycosyltransferase</keyword>
<keyword evidence="3" id="KW-1133">Transmembrane helix</keyword>
<dbReference type="Pfam" id="PF06165">
    <property type="entry name" value="GH94_b-supersand"/>
    <property type="match status" value="2"/>
</dbReference>
<evidence type="ECO:0000259" key="4">
    <source>
        <dbReference type="Pfam" id="PF06165"/>
    </source>
</evidence>
<dbReference type="Proteomes" id="UP000184442">
    <property type="component" value="Unassembled WGS sequence"/>
</dbReference>
<dbReference type="Pfam" id="PF10091">
    <property type="entry name" value="Glycoamylase"/>
    <property type="match status" value="1"/>
</dbReference>
<dbReference type="GO" id="GO:0005975">
    <property type="term" value="P:carbohydrate metabolic process"/>
    <property type="evidence" value="ECO:0007669"/>
    <property type="project" value="InterPro"/>
</dbReference>
<dbReference type="InterPro" id="IPR010383">
    <property type="entry name" value="Glyco_hydrolase_94_b-supersand"/>
</dbReference>
<proteinExistence type="predicted"/>
<feature type="domain" description="Glycoamylase-like" evidence="5">
    <location>
        <begin position="1140"/>
        <end position="1350"/>
    </location>
</feature>
<dbReference type="Pfam" id="PF17167">
    <property type="entry name" value="Glyco_hydro_94"/>
    <property type="match status" value="1"/>
</dbReference>
<reference evidence="7 8" key="1">
    <citation type="submission" date="2016-11" db="EMBL/GenBank/DDBJ databases">
        <authorList>
            <person name="Jaros S."/>
            <person name="Januszkiewicz K."/>
            <person name="Wedrychowicz H."/>
        </authorList>
    </citation>
    <scope>NUCLEOTIDE SEQUENCE [LARGE SCALE GENOMIC DNA]</scope>
    <source>
        <strain evidence="7 8">DSM 19022</strain>
    </source>
</reference>
<feature type="domain" description="Glycosyl hydrolase 94 supersandwich" evidence="4">
    <location>
        <begin position="1401"/>
        <end position="1665"/>
    </location>
</feature>
<dbReference type="SUPFAM" id="SSF74650">
    <property type="entry name" value="Galactose mutarotase-like"/>
    <property type="match status" value="2"/>
</dbReference>
<keyword evidence="2" id="KW-0808">Transferase</keyword>
<dbReference type="InterPro" id="IPR052047">
    <property type="entry name" value="GH94_Enzymes"/>
</dbReference>
<dbReference type="OrthoDB" id="9769991at2"/>
<feature type="transmembrane region" description="Helical" evidence="3">
    <location>
        <begin position="787"/>
        <end position="820"/>
    </location>
</feature>
<evidence type="ECO:0000259" key="6">
    <source>
        <dbReference type="Pfam" id="PF17167"/>
    </source>
</evidence>
<feature type="transmembrane region" description="Helical" evidence="3">
    <location>
        <begin position="413"/>
        <end position="437"/>
    </location>
</feature>
<feature type="domain" description="Glycosyl hydrolase 94 catalytic" evidence="6">
    <location>
        <begin position="2162"/>
        <end position="2586"/>
    </location>
</feature>
<gene>
    <name evidence="7" type="ORF">SAMN02745176_00716</name>
</gene>
<dbReference type="GO" id="GO:0016757">
    <property type="term" value="F:glycosyltransferase activity"/>
    <property type="evidence" value="ECO:0007669"/>
    <property type="project" value="UniProtKB-KW"/>
</dbReference>
<dbReference type="InterPro" id="IPR037820">
    <property type="entry name" value="GH94N_NdvB"/>
</dbReference>
<dbReference type="RefSeq" id="WP_073024630.1">
    <property type="nucleotide sequence ID" value="NZ_FQZS01000005.1"/>
</dbReference>
<protein>
    <submittedName>
        <fullName evidence="7">Cyclic beta-1,2-glucan synthetase</fullName>
    </submittedName>
</protein>
<evidence type="ECO:0000313" key="7">
    <source>
        <dbReference type="EMBL" id="SHI58901.1"/>
    </source>
</evidence>
<dbReference type="Gene3D" id="1.50.10.10">
    <property type="match status" value="1"/>
</dbReference>
<feature type="transmembrane region" description="Helical" evidence="3">
    <location>
        <begin position="840"/>
        <end position="859"/>
    </location>
</feature>
<sequence>MNDIDMIKDVILSKEDLLDHGYHLGQKHILKKRKTSTRMLKKRLMENYQAILEIYKELDRLAKENKDMAPASDWLLDNFYKIEEQVKDVMLNIQQERYYRLNTLASGYLMGYPRVYALVLEYFSHTDGSMDTSLFIDFIKAYQTVQILSISEVWALALMTRIGLVENIKIICNDVFKAQIQWNKGEEHIKLKRDELLNAIDNNFEIEGRLNTSYLEHLLALLRRTGSEHGEILDYIEGKLEEYNTNIQDLVQYEHKKYAVRKVSIGNSITSLHAISTLDWNYIFESICVVEEMLSKDPANIYTSMDFESRDYYRKIISEISGKHGISETKVANGAVNLSKKAMKLNEPFKKTHVGYYLIDEGRKELYQELNIKSEEIRLKSMKPYLASVVSFSVLYIILTVCLLGKGLRFGDIVLLCTLLLIPASEIGVSLTNYVFMKLYKPTFLPRLEFAHGIPDESKTIVIIPALLSSKNAAMELIEKMEVYYLANKDKNLFFGLIGDFKDSDRENNPEDESIVEAAMEGVKILNEKYKEGRTIFYYFHRKREFNDKQNKWMGWERKRGAIVQFNDLLSGRESNSFVYKSSGVDELKDIKYVITIDSDTNLIMESAAKLIGTIEHPLNKPVYDKERGIVTEGYGIIQPRIGVDVEDSNKTLFSQIFAGDGGIEPYTTAVSNIYQDVFGEGIFTGKGIYDLSMFNEVTKEKIEDNTILSHDLLEGSLLRTGLAGDIELIDGFPGKYLSHASRQHRWTRGDWQLIKWITGKNPLTSLSRWKMVDNLRRSMIQPSIYLLLLLGILCLPCSVMKLILVPIFLFLFPNLLWLISIIERKSKDTRQYMQLLKKTVYQLFFLMAFLPYNAYMMMDAAIRSLYRVFYSHRNMLEWVTAADAEKKLKSDLKGYYIKSKCTIVLTLIFAVVVTIKQVFDVAAAILLGLWILSPYIAYKASEDVKTQKPALTDEDRENIQRIGRKTWAYYEELVREEFNYLPPDNYQEYPPKGAAPRTSPTNIGLYLVSTLAAADLGYINAIQMLERVENTLNTIEKLDNWKGHLYNWYDIRTLEVLRPLYVSTVDSGNFISYLILLMQGLEDYIDKIDNPEKIKDIISRIEVIIERTEFIHLYDKNKNLFSIGYDVEKEKLTNSYYDLLASEARTTSYVATARREVPLRHWRKLGRALTCIGKNRTLVSWTGTMFEYFMPALIMRKFDNTIFDETYKGVLQAQKEYGNRNNVPWGTSESGYYTFDLDLNYQYKAFGVPDLGLKRGLIEDVVISPYSTVMTVNFDPKGASKNLKKLIELGLEGKYGLYEAVDFTVKRIPMESKFQIIKSYMAHHQGMSLLAICNFLKDDIMIRRFHSHPLIKAGEVLLQERIPENIIITKEYKETSQDINRQKNLYKEGVRNYSSVEVLPPPCQILTNGRYSVLLNNRGGGYSKLDGILINRWRNDAIEGGYGNYIFVRNITTDKVWSTTWEPFNDDPDGYNVAFYQSRAEFIRIDDDIKTVTEVFISPEDNVEIRRVKIENHGKEPVTLEVTSYIEVVLTTEAADIAHRAFSNLFVRTEYLEEYNSIMAVRKPREGHGQEWWAFHSSLTDDSGLENVEYETNRANFIGRGRDIAKPIALCQSLTNSSGTVLDPIMSIRRVIKIKAGGHGEVSFVTGCANSKEEIREMIAKYQEASAIDRAYALAITRSQVEGAYLNLDANDIVGFEKLIGHLVYGSPTRTLHKEYIIKNKKGQPSLWPFGISGDLPIMLISISDERDIPILKQAIKAHEFLRIKGFIMDLVILNMDESSYLQPLRTAITNAVEGSHGKHLIGRPGGVSIVNAVNISQEDKELLIAASTLVFKAEAGSIEKQLVDIEIKRKKRRNTIDLLNNKKSDIPRLKNLLLFNGYGGFSPDGSEYIMNLKKDLNTPAPWINVVSNPNFGFIISERGGGYVWAENSREYKLTSWTNDPISDKPQEKIYLKDDEMGIIWSFSPESEENMETWTVTHGWGYTILNKDCNGLSQQLEMFVPWKEKIKISMLRLKNKDGRKRTLRLCYYMEPVLGVSPKETKQHIIVGYDSDIDGLIMKNGYNIDFPGRLAYMSSSEPIIEYKTNKLEFLDLLEEASEIDLSIGYEPCGAIEIEITLGPEEEKVMAFYLGQSNSYSDIKNIMDKYKDVSVVEAELENVKRNWRDMTGRISVETPDKSMDIMLNGWLIYQTIACRLWGRSGFYQSGGAFGFRDQLQDAMNIGMIMPELLKQQILLHCSHQFEEGDVLHWWHPVTEEKGVRTRFSDDLLWLPYGVIQYIRYTEDRSILDIEIPYVKAEPLKEGEDERYGVIQKSSMTGTVYEHCVKAIDRSLNFGDHKLPLMGSGDWNDGMNLVGNKGKGESVWLAFFLYEILMDFVPICEYRQDIERMAQYKKTMENIKEAIEENAWDGQWYRRAYFDDGTPLGSSENKECMIDSIAQSWSVMSGAASPERAAMAMESVKRHLVKEEESMVLLFTPPFDKTNHNPGYIKSYVPGVRENGGQYTHGAVWTICAFAQMGDGNMAYKIFHMINPINHARTPIECSLYKVEPYAVAADVYSANQHVGRGGWSWYTGAAGWLYKAGIEYILGIKIRGKRLVIDPCIPTYWEGYKVVYNHFGTIYNIMISNPSNISKGVLSITLDGNAIVGNSIEIADDKNIHQVNVIMGC</sequence>
<dbReference type="EMBL" id="FQZS01000005">
    <property type="protein sequence ID" value="SHI58901.1"/>
    <property type="molecule type" value="Genomic_DNA"/>
</dbReference>
<dbReference type="Gene3D" id="1.50.10.140">
    <property type="match status" value="1"/>
</dbReference>
<dbReference type="InterPro" id="IPR033432">
    <property type="entry name" value="GH94_catalytic"/>
</dbReference>
<organism evidence="7 8">
    <name type="scientific">Lutispora thermophila DSM 19022</name>
    <dbReference type="NCBI Taxonomy" id="1122184"/>
    <lineage>
        <taxon>Bacteria</taxon>
        <taxon>Bacillati</taxon>
        <taxon>Bacillota</taxon>
        <taxon>Clostridia</taxon>
        <taxon>Lutisporales</taxon>
        <taxon>Lutisporaceae</taxon>
        <taxon>Lutispora</taxon>
    </lineage>
</organism>
<dbReference type="PANTHER" id="PTHR37469">
    <property type="entry name" value="CELLOBIONIC ACID PHOSPHORYLASE-RELATED"/>
    <property type="match status" value="1"/>
</dbReference>
<evidence type="ECO:0000313" key="8">
    <source>
        <dbReference type="Proteomes" id="UP000184442"/>
    </source>
</evidence>
<dbReference type="GO" id="GO:0030246">
    <property type="term" value="F:carbohydrate binding"/>
    <property type="evidence" value="ECO:0007669"/>
    <property type="project" value="InterPro"/>
</dbReference>
<keyword evidence="8" id="KW-1185">Reference proteome</keyword>
<dbReference type="SUPFAM" id="SSF48208">
    <property type="entry name" value="Six-hairpin glycosidases"/>
    <property type="match status" value="1"/>
</dbReference>
<dbReference type="InterPro" id="IPR008928">
    <property type="entry name" value="6-hairpin_glycosidase_sf"/>
</dbReference>
<dbReference type="Gene3D" id="2.70.98.40">
    <property type="entry name" value="Glycoside hydrolase, family 65, N-terminal domain"/>
    <property type="match status" value="2"/>
</dbReference>
<feature type="domain" description="Glycosyl hydrolase 94 supersandwich" evidence="4">
    <location>
        <begin position="1889"/>
        <end position="2147"/>
    </location>
</feature>